<dbReference type="CDD" id="cd00771">
    <property type="entry name" value="ThrRS_core"/>
    <property type="match status" value="1"/>
</dbReference>
<sequence length="591" mass="68667">MKQSNNRTIERPNNEKLEKIRHSLSHIMAHAVEDIYKDVKFGIGPTIEDGFYYDFELPRLLTNEDLPKIEKMMKKLLAQNIEFKKSEVTPAEANQRSIKQPYKLELIKELAKDGQTISYYTSGGFDDLCAGPHVNNTREIPSDAFKLTRIAGAYWRGDEKNPQLQRIYGVAFETKPELENHLKMLEEAKNRDHRKLGQELELFMIDEEVGPGLVLWLPKGAILRKEIENFVLEEYQKKGYQLVLTPHIASQKLFSKSGHLGFYKDGMYSPMDIEGEQYYAKPMNCPFHIKIYKHTNHSYRELPIRYTELGTVYRYEKSGVLHGLLRVRGFTQDDAHIICTEEQLTDELVGVIDLTKYILETFGFAKFKVVLSIRGKDNKKNYLGSDQEWKLAEEGLKKALTVGKWDYEVEEGEAVFYGPKIDIKVLDVMGREWQISTLQLDFNQPKRFDMTYIDNEGNKKRPFMLHRALLGSLERFTGVLIEHYAGAFPTWLSPIQVYIIPVGKDHFKFSEELGKTLKEANIRAEVDLNRETVGYKIRKSEKMKVPYMLVIGDKEMKSKSLNVRIRAHKEVKKMTQKTFVDRIKKEIVNNK</sequence>
<dbReference type="SUPFAM" id="SSF55186">
    <property type="entry name" value="ThrRS/AlaRS common domain"/>
    <property type="match status" value="1"/>
</dbReference>
<evidence type="ECO:0000256" key="8">
    <source>
        <dbReference type="ARBA" id="ARBA00022840"/>
    </source>
</evidence>
<dbReference type="PRINTS" id="PR01047">
    <property type="entry name" value="TRNASYNTHTHR"/>
</dbReference>
<dbReference type="InterPro" id="IPR004154">
    <property type="entry name" value="Anticodon-bd"/>
</dbReference>
<evidence type="ECO:0000256" key="4">
    <source>
        <dbReference type="ARBA" id="ARBA00022598"/>
    </source>
</evidence>
<keyword evidence="4 13" id="KW-0436">Ligase</keyword>
<reference evidence="15 16" key="1">
    <citation type="submission" date="2017-09" db="EMBL/GenBank/DDBJ databases">
        <title>Depth-based differentiation of microbial function through sediment-hosted aquifers and enrichment of novel symbionts in the deep terrestrial subsurface.</title>
        <authorList>
            <person name="Probst A.J."/>
            <person name="Ladd B."/>
            <person name="Jarett J.K."/>
            <person name="Geller-Mcgrath D.E."/>
            <person name="Sieber C.M."/>
            <person name="Emerson J.B."/>
            <person name="Anantharaman K."/>
            <person name="Thomas B.C."/>
            <person name="Malmstrom R."/>
            <person name="Stieglmeier M."/>
            <person name="Klingl A."/>
            <person name="Woyke T."/>
            <person name="Ryan C.M."/>
            <person name="Banfield J.F."/>
        </authorList>
    </citation>
    <scope>NUCLEOTIDE SEQUENCE [LARGE SCALE GENOMIC DNA]</scope>
    <source>
        <strain evidence="15">CG_4_10_14_0_8_um_filter_42_10</strain>
    </source>
</reference>
<keyword evidence="3 13" id="KW-0820">tRNA-binding</keyword>
<evidence type="ECO:0000256" key="1">
    <source>
        <dbReference type="ARBA" id="ARBA00008226"/>
    </source>
</evidence>
<dbReference type="GO" id="GO:0005737">
    <property type="term" value="C:cytoplasm"/>
    <property type="evidence" value="ECO:0007669"/>
    <property type="project" value="UniProtKB-SubCell"/>
</dbReference>
<dbReference type="InterPro" id="IPR018163">
    <property type="entry name" value="Thr/Ala-tRNA-synth_IIc_edit"/>
</dbReference>
<dbReference type="EMBL" id="PFMD01000077">
    <property type="protein sequence ID" value="PIY95564.1"/>
    <property type="molecule type" value="Genomic_DNA"/>
</dbReference>
<evidence type="ECO:0000256" key="10">
    <source>
        <dbReference type="ARBA" id="ARBA00022917"/>
    </source>
</evidence>
<feature type="domain" description="Aminoacyl-transfer RNA synthetases class-II family profile" evidence="14">
    <location>
        <begin position="192"/>
        <end position="489"/>
    </location>
</feature>
<dbReference type="SUPFAM" id="SSF55681">
    <property type="entry name" value="Class II aaRS and biotin synthetases"/>
    <property type="match status" value="1"/>
</dbReference>
<dbReference type="InterPro" id="IPR002320">
    <property type="entry name" value="Thr-tRNA-ligase_IIa"/>
</dbReference>
<dbReference type="Gene3D" id="3.40.50.800">
    <property type="entry name" value="Anticodon-binding domain"/>
    <property type="match status" value="1"/>
</dbReference>
<evidence type="ECO:0000256" key="7">
    <source>
        <dbReference type="ARBA" id="ARBA00022833"/>
    </source>
</evidence>
<evidence type="ECO:0000313" key="16">
    <source>
        <dbReference type="Proteomes" id="UP000230779"/>
    </source>
</evidence>
<dbReference type="Gene3D" id="3.30.54.20">
    <property type="match status" value="1"/>
</dbReference>
<dbReference type="Pfam" id="PF00587">
    <property type="entry name" value="tRNA-synt_2b"/>
    <property type="match status" value="1"/>
</dbReference>
<comment type="subunit">
    <text evidence="13">Homodimer.</text>
</comment>
<evidence type="ECO:0000256" key="3">
    <source>
        <dbReference type="ARBA" id="ARBA00022555"/>
    </source>
</evidence>
<dbReference type="InterPro" id="IPR036621">
    <property type="entry name" value="Anticodon-bd_dom_sf"/>
</dbReference>
<comment type="caution">
    <text evidence="15">The sequence shown here is derived from an EMBL/GenBank/DDBJ whole genome shotgun (WGS) entry which is preliminary data.</text>
</comment>
<dbReference type="AlphaFoldDB" id="A0A2M7RFU9"/>
<evidence type="ECO:0000256" key="9">
    <source>
        <dbReference type="ARBA" id="ARBA00022884"/>
    </source>
</evidence>
<dbReference type="PROSITE" id="PS50862">
    <property type="entry name" value="AA_TRNA_LIGASE_II"/>
    <property type="match status" value="1"/>
</dbReference>
<comment type="cofactor">
    <cofactor evidence="13">
        <name>Zn(2+)</name>
        <dbReference type="ChEBI" id="CHEBI:29105"/>
    </cofactor>
    <text evidence="13">Binds 1 zinc ion per subunit.</text>
</comment>
<accession>A0A2M7RFU9</accession>
<dbReference type="InterPro" id="IPR006195">
    <property type="entry name" value="aa-tRNA-synth_II"/>
</dbReference>
<keyword evidence="2 13" id="KW-0963">Cytoplasm</keyword>
<evidence type="ECO:0000256" key="2">
    <source>
        <dbReference type="ARBA" id="ARBA00022490"/>
    </source>
</evidence>
<keyword evidence="7 13" id="KW-0862">Zinc</keyword>
<dbReference type="GO" id="GO:0005524">
    <property type="term" value="F:ATP binding"/>
    <property type="evidence" value="ECO:0007669"/>
    <property type="project" value="UniProtKB-UniRule"/>
</dbReference>
<dbReference type="PANTHER" id="PTHR11451">
    <property type="entry name" value="THREONINE-TRNA LIGASE"/>
    <property type="match status" value="1"/>
</dbReference>
<evidence type="ECO:0000256" key="5">
    <source>
        <dbReference type="ARBA" id="ARBA00022723"/>
    </source>
</evidence>
<gene>
    <name evidence="13" type="primary">thrS</name>
    <name evidence="15" type="ORF">COY66_06430</name>
</gene>
<dbReference type="FunFam" id="3.30.980.10:FF:000005">
    <property type="entry name" value="Threonyl-tRNA synthetase, mitochondrial"/>
    <property type="match status" value="1"/>
</dbReference>
<dbReference type="Pfam" id="PF07973">
    <property type="entry name" value="tRNA_SAD"/>
    <property type="match status" value="1"/>
</dbReference>
<keyword evidence="5 13" id="KW-0479">Metal-binding</keyword>
<dbReference type="NCBIfam" id="TIGR00418">
    <property type="entry name" value="thrS"/>
    <property type="match status" value="1"/>
</dbReference>
<comment type="catalytic activity">
    <reaction evidence="12 13">
        <text>tRNA(Thr) + L-threonine + ATP = L-threonyl-tRNA(Thr) + AMP + diphosphate + H(+)</text>
        <dbReference type="Rhea" id="RHEA:24624"/>
        <dbReference type="Rhea" id="RHEA-COMP:9670"/>
        <dbReference type="Rhea" id="RHEA-COMP:9704"/>
        <dbReference type="ChEBI" id="CHEBI:15378"/>
        <dbReference type="ChEBI" id="CHEBI:30616"/>
        <dbReference type="ChEBI" id="CHEBI:33019"/>
        <dbReference type="ChEBI" id="CHEBI:57926"/>
        <dbReference type="ChEBI" id="CHEBI:78442"/>
        <dbReference type="ChEBI" id="CHEBI:78534"/>
        <dbReference type="ChEBI" id="CHEBI:456215"/>
        <dbReference type="EC" id="6.1.1.3"/>
    </reaction>
</comment>
<feature type="binding site" evidence="13">
    <location>
        <position position="285"/>
    </location>
    <ligand>
        <name>Zn(2+)</name>
        <dbReference type="ChEBI" id="CHEBI:29105"/>
        <note>catalytic</note>
    </ligand>
</feature>
<protein>
    <recommendedName>
        <fullName evidence="13">Threonine--tRNA ligase</fullName>
        <ecNumber evidence="13">6.1.1.3</ecNumber>
    </recommendedName>
    <alternativeName>
        <fullName evidence="13">Threonyl-tRNA synthetase</fullName>
        <shortName evidence="13">ThrRS</shortName>
    </alternativeName>
</protein>
<keyword evidence="11 13" id="KW-0030">Aminoacyl-tRNA synthetase</keyword>
<dbReference type="InterPro" id="IPR047246">
    <property type="entry name" value="ThrRS_anticodon"/>
</dbReference>
<comment type="subcellular location">
    <subcellularLocation>
        <location evidence="13">Cytoplasm</location>
    </subcellularLocation>
</comment>
<dbReference type="InterPro" id="IPR012947">
    <property type="entry name" value="tRNA_SAD"/>
</dbReference>
<evidence type="ECO:0000313" key="15">
    <source>
        <dbReference type="EMBL" id="PIY95564.1"/>
    </source>
</evidence>
<proteinExistence type="inferred from homology"/>
<dbReference type="SMART" id="SM00863">
    <property type="entry name" value="tRNA_SAD"/>
    <property type="match status" value="1"/>
</dbReference>
<dbReference type="SUPFAM" id="SSF52954">
    <property type="entry name" value="Class II aaRS ABD-related"/>
    <property type="match status" value="1"/>
</dbReference>
<dbReference type="GO" id="GO:0004829">
    <property type="term" value="F:threonine-tRNA ligase activity"/>
    <property type="evidence" value="ECO:0007669"/>
    <property type="project" value="UniProtKB-UniRule"/>
</dbReference>
<evidence type="ECO:0000256" key="11">
    <source>
        <dbReference type="ARBA" id="ARBA00023146"/>
    </source>
</evidence>
<dbReference type="Gene3D" id="3.30.930.10">
    <property type="entry name" value="Bira Bifunctional Protein, Domain 2"/>
    <property type="match status" value="1"/>
</dbReference>
<dbReference type="Proteomes" id="UP000230779">
    <property type="component" value="Unassembled WGS sequence"/>
</dbReference>
<dbReference type="FunFam" id="3.40.50.800:FF:000001">
    <property type="entry name" value="Threonine--tRNA ligase"/>
    <property type="match status" value="1"/>
</dbReference>
<dbReference type="Pfam" id="PF03129">
    <property type="entry name" value="HGTP_anticodon"/>
    <property type="match status" value="1"/>
</dbReference>
<dbReference type="HAMAP" id="MF_00184">
    <property type="entry name" value="Thr_tRNA_synth"/>
    <property type="match status" value="1"/>
</dbReference>
<keyword evidence="10 13" id="KW-0648">Protein biosynthesis</keyword>
<dbReference type="Gene3D" id="3.30.980.10">
    <property type="entry name" value="Threonyl-trna Synthetase, Chain A, domain 2"/>
    <property type="match status" value="1"/>
</dbReference>
<feature type="binding site" evidence="13">
    <location>
        <position position="336"/>
    </location>
    <ligand>
        <name>Zn(2+)</name>
        <dbReference type="ChEBI" id="CHEBI:29105"/>
        <note>catalytic</note>
    </ligand>
</feature>
<dbReference type="EC" id="6.1.1.3" evidence="13"/>
<dbReference type="GO" id="GO:0000049">
    <property type="term" value="F:tRNA binding"/>
    <property type="evidence" value="ECO:0007669"/>
    <property type="project" value="UniProtKB-KW"/>
</dbReference>
<dbReference type="InterPro" id="IPR033728">
    <property type="entry name" value="ThrRS_core"/>
</dbReference>
<keyword evidence="6 13" id="KW-0547">Nucleotide-binding</keyword>
<dbReference type="GO" id="GO:0046872">
    <property type="term" value="F:metal ion binding"/>
    <property type="evidence" value="ECO:0007669"/>
    <property type="project" value="UniProtKB-KW"/>
</dbReference>
<dbReference type="InterPro" id="IPR002314">
    <property type="entry name" value="aa-tRNA-synt_IIb"/>
</dbReference>
<evidence type="ECO:0000256" key="6">
    <source>
        <dbReference type="ARBA" id="ARBA00022741"/>
    </source>
</evidence>
<feature type="binding site" evidence="13">
    <location>
        <position position="466"/>
    </location>
    <ligand>
        <name>Zn(2+)</name>
        <dbReference type="ChEBI" id="CHEBI:29105"/>
        <note>catalytic</note>
    </ligand>
</feature>
<organism evidence="15 16">
    <name type="scientific">Candidatus Kerfeldbacteria bacterium CG_4_10_14_0_8_um_filter_42_10</name>
    <dbReference type="NCBI Taxonomy" id="2014248"/>
    <lineage>
        <taxon>Bacteria</taxon>
        <taxon>Candidatus Kerfeldiibacteriota</taxon>
    </lineage>
</organism>
<comment type="caution">
    <text evidence="13">Lacks conserved residue(s) required for the propagation of feature annotation.</text>
</comment>
<evidence type="ECO:0000259" key="14">
    <source>
        <dbReference type="PROSITE" id="PS50862"/>
    </source>
</evidence>
<dbReference type="GO" id="GO:0006435">
    <property type="term" value="P:threonyl-tRNA aminoacylation"/>
    <property type="evidence" value="ECO:0007669"/>
    <property type="project" value="UniProtKB-UniRule"/>
</dbReference>
<name>A0A2M7RFU9_9BACT</name>
<keyword evidence="9 13" id="KW-0694">RNA-binding</keyword>
<dbReference type="InterPro" id="IPR045864">
    <property type="entry name" value="aa-tRNA-synth_II/BPL/LPL"/>
</dbReference>
<dbReference type="PANTHER" id="PTHR11451:SF44">
    <property type="entry name" value="THREONINE--TRNA LIGASE, CHLOROPLASTIC_MITOCHONDRIAL 2"/>
    <property type="match status" value="1"/>
</dbReference>
<comment type="similarity">
    <text evidence="1 13">Belongs to the class-II aminoacyl-tRNA synthetase family.</text>
</comment>
<keyword evidence="8 13" id="KW-0067">ATP-binding</keyword>
<dbReference type="CDD" id="cd00860">
    <property type="entry name" value="ThrRS_anticodon"/>
    <property type="match status" value="1"/>
</dbReference>
<evidence type="ECO:0000256" key="12">
    <source>
        <dbReference type="ARBA" id="ARBA00049515"/>
    </source>
</evidence>
<dbReference type="FunFam" id="3.30.930.10:FF:000002">
    <property type="entry name" value="Threonine--tRNA ligase"/>
    <property type="match status" value="1"/>
</dbReference>
<evidence type="ECO:0000256" key="13">
    <source>
        <dbReference type="HAMAP-Rule" id="MF_00184"/>
    </source>
</evidence>